<dbReference type="Gene3D" id="2.60.120.1140">
    <property type="entry name" value="Protein of unknown function DUF192"/>
    <property type="match status" value="1"/>
</dbReference>
<evidence type="ECO:0000313" key="2">
    <source>
        <dbReference type="Proteomes" id="UP001302274"/>
    </source>
</evidence>
<proteinExistence type="predicted"/>
<dbReference type="InterPro" id="IPR038695">
    <property type="entry name" value="Saro_0823-like_sf"/>
</dbReference>
<dbReference type="InterPro" id="IPR003795">
    <property type="entry name" value="DUF192"/>
</dbReference>
<protein>
    <submittedName>
        <fullName evidence="1">DUF192 domain-containing protein</fullName>
    </submittedName>
</protein>
<accession>A0ABU5VPT0</accession>
<evidence type="ECO:0000313" key="1">
    <source>
        <dbReference type="EMBL" id="MEA9355006.1"/>
    </source>
</evidence>
<keyword evidence="2" id="KW-1185">Reference proteome</keyword>
<gene>
    <name evidence="1" type="ORF">SHI21_02275</name>
</gene>
<dbReference type="RefSeq" id="WP_323574496.1">
    <property type="nucleotide sequence ID" value="NZ_JAYGJQ010000001.1"/>
</dbReference>
<name>A0ABU5VPT0_9BACT</name>
<comment type="caution">
    <text evidence="1">The sequence shown here is derived from an EMBL/GenBank/DDBJ whole genome shotgun (WGS) entry which is preliminary data.</text>
</comment>
<dbReference type="EMBL" id="JAYGJQ010000001">
    <property type="protein sequence ID" value="MEA9355006.1"/>
    <property type="molecule type" value="Genomic_DNA"/>
</dbReference>
<dbReference type="Proteomes" id="UP001302274">
    <property type="component" value="Unassembled WGS sequence"/>
</dbReference>
<sequence>MENKIYKLTHQDGSVICQKMTAATNMFSRMLGLMFSSGLPESCDGFLITPCNSIHTFFMRYSLDILFIDKNFKIVKAIYGLAPWRMTWVYFKSRHVLEMKAGTMKKGLNAGDSLEAICIN</sequence>
<reference evidence="1 2" key="1">
    <citation type="submission" date="2023-11" db="EMBL/GenBank/DDBJ databases">
        <title>A Novel Polar Bacteriovorax (B. antarcticus) Isolated from the Biocrust in Antarctica.</title>
        <authorList>
            <person name="Mun W."/>
            <person name="Choi S.Y."/>
            <person name="Mitchell R.J."/>
        </authorList>
    </citation>
    <scope>NUCLEOTIDE SEQUENCE [LARGE SCALE GENOMIC DNA]</scope>
    <source>
        <strain evidence="1 2">PP10</strain>
    </source>
</reference>
<organism evidence="1 2">
    <name type="scientific">Bacteriovorax antarcticus</name>
    <dbReference type="NCBI Taxonomy" id="3088717"/>
    <lineage>
        <taxon>Bacteria</taxon>
        <taxon>Pseudomonadati</taxon>
        <taxon>Bdellovibrionota</taxon>
        <taxon>Bacteriovoracia</taxon>
        <taxon>Bacteriovoracales</taxon>
        <taxon>Bacteriovoracaceae</taxon>
        <taxon>Bacteriovorax</taxon>
    </lineage>
</organism>
<dbReference type="Pfam" id="PF02643">
    <property type="entry name" value="DUF192"/>
    <property type="match status" value="1"/>
</dbReference>